<accession>V6IZ02</accession>
<dbReference type="STRING" id="1395513.P343_05580"/>
<dbReference type="EMBL" id="AWTC01000004">
    <property type="protein sequence ID" value="EST12748.1"/>
    <property type="molecule type" value="Genomic_DNA"/>
</dbReference>
<gene>
    <name evidence="2" type="ORF">P343_05580</name>
</gene>
<evidence type="ECO:0000313" key="3">
    <source>
        <dbReference type="Proteomes" id="UP000018296"/>
    </source>
</evidence>
<dbReference type="Pfam" id="PF12651">
    <property type="entry name" value="RHH_3"/>
    <property type="match status" value="1"/>
</dbReference>
<dbReference type="Proteomes" id="UP000018296">
    <property type="component" value="Unassembled WGS sequence"/>
</dbReference>
<comment type="caution">
    <text evidence="2">The sequence shown here is derived from an EMBL/GenBank/DDBJ whole genome shotgun (WGS) entry which is preliminary data.</text>
</comment>
<dbReference type="InterPro" id="IPR038733">
    <property type="entry name" value="Predicted_DNA_bind_prot_RHH"/>
</dbReference>
<dbReference type="InterPro" id="IPR013321">
    <property type="entry name" value="Arc_rbn_hlx_hlx"/>
</dbReference>
<proteinExistence type="predicted"/>
<sequence length="84" mass="10259">MKRKQIYLTDHLDKQLSELAASKGVPQAEVIREGLELYLKSFEDKDQEWDELIHQMKKSTLHDLKWSRDELYEDRYRRNSDYEQ</sequence>
<dbReference type="CDD" id="cd21631">
    <property type="entry name" value="RHH_CopG_NikR-like"/>
    <property type="match status" value="1"/>
</dbReference>
<dbReference type="GO" id="GO:0006355">
    <property type="term" value="P:regulation of DNA-templated transcription"/>
    <property type="evidence" value="ECO:0007669"/>
    <property type="project" value="InterPro"/>
</dbReference>
<dbReference type="RefSeq" id="WP_023509413.1">
    <property type="nucleotide sequence ID" value="NZ_AWTC01000004.1"/>
</dbReference>
<protein>
    <recommendedName>
        <fullName evidence="1">Predicted DNA-binding protein ribbon-helix-helix domain-containing protein</fullName>
    </recommendedName>
</protein>
<dbReference type="PATRIC" id="fig|1395513.3.peg.1139"/>
<organism evidence="2 3">
    <name type="scientific">Sporolactobacillus laevolacticus DSM 442</name>
    <dbReference type="NCBI Taxonomy" id="1395513"/>
    <lineage>
        <taxon>Bacteria</taxon>
        <taxon>Bacillati</taxon>
        <taxon>Bacillota</taxon>
        <taxon>Bacilli</taxon>
        <taxon>Bacillales</taxon>
        <taxon>Sporolactobacillaceae</taxon>
        <taxon>Sporolactobacillus</taxon>
    </lineage>
</organism>
<name>V6IZ02_9BACL</name>
<feature type="domain" description="Predicted DNA-binding protein ribbon-helix-helix" evidence="1">
    <location>
        <begin position="6"/>
        <end position="42"/>
    </location>
</feature>
<reference evidence="2 3" key="1">
    <citation type="journal article" date="2013" name="Genome Announc.">
        <title>Genome Sequence of Sporolactobacillus laevolacticus DSM442, an Efficient Polymer-Grade D-Lactate Producer from Agricultural Waste Cottonseed as a Nitrogen Source.</title>
        <authorList>
            <person name="Wang H."/>
            <person name="Wang L."/>
            <person name="Ju J."/>
            <person name="Yu B."/>
            <person name="Ma Y."/>
        </authorList>
    </citation>
    <scope>NUCLEOTIDE SEQUENCE [LARGE SCALE GENOMIC DNA]</scope>
    <source>
        <strain evidence="2 3">DSM 442</strain>
    </source>
</reference>
<evidence type="ECO:0000313" key="2">
    <source>
        <dbReference type="EMBL" id="EST12748.1"/>
    </source>
</evidence>
<dbReference type="AlphaFoldDB" id="V6IZ02"/>
<dbReference type="Gene3D" id="1.10.1220.10">
    <property type="entry name" value="Met repressor-like"/>
    <property type="match status" value="1"/>
</dbReference>
<keyword evidence="3" id="KW-1185">Reference proteome</keyword>
<evidence type="ECO:0000259" key="1">
    <source>
        <dbReference type="Pfam" id="PF12651"/>
    </source>
</evidence>